<dbReference type="SUPFAM" id="SSF46689">
    <property type="entry name" value="Homeodomain-like"/>
    <property type="match status" value="1"/>
</dbReference>
<dbReference type="KEGG" id="vrm:44547418_00232"/>
<organism evidence="5 6">
    <name type="scientific">Veillonella rodentium</name>
    <dbReference type="NCBI Taxonomy" id="248315"/>
    <lineage>
        <taxon>Bacteria</taxon>
        <taxon>Bacillati</taxon>
        <taxon>Bacillota</taxon>
        <taxon>Negativicutes</taxon>
        <taxon>Veillonellales</taxon>
        <taxon>Veillonellaceae</taxon>
        <taxon>Veillonella</taxon>
    </lineage>
</organism>
<evidence type="ECO:0000313" key="5">
    <source>
        <dbReference type="EMBL" id="SNV56531.1"/>
    </source>
</evidence>
<protein>
    <recommendedName>
        <fullName evidence="4">HTH tetR-type domain-containing protein</fullName>
    </recommendedName>
</protein>
<feature type="DNA-binding region" description="H-T-H motif" evidence="2">
    <location>
        <begin position="29"/>
        <end position="48"/>
    </location>
</feature>
<reference evidence="5 6" key="1">
    <citation type="submission" date="2017-06" db="EMBL/GenBank/DDBJ databases">
        <authorList>
            <consortium name="Pathogen Informatics"/>
        </authorList>
    </citation>
    <scope>NUCLEOTIDE SEQUENCE [LARGE SCALE GENOMIC DNA]</scope>
    <source>
        <strain evidence="5 6">NCTC12018</strain>
    </source>
</reference>
<name>A0A239YBA5_9FIRM</name>
<dbReference type="InterPro" id="IPR009057">
    <property type="entry name" value="Homeodomain-like_sf"/>
</dbReference>
<dbReference type="EMBL" id="LT906470">
    <property type="protein sequence ID" value="SNV56531.1"/>
    <property type="molecule type" value="Genomic_DNA"/>
</dbReference>
<gene>
    <name evidence="5" type="ORF">SAMEA44547418_00232</name>
</gene>
<dbReference type="Gene3D" id="1.10.357.10">
    <property type="entry name" value="Tetracycline Repressor, domain 2"/>
    <property type="match status" value="1"/>
</dbReference>
<keyword evidence="3" id="KW-0812">Transmembrane</keyword>
<keyword evidence="1 2" id="KW-0238">DNA-binding</keyword>
<evidence type="ECO:0000313" key="6">
    <source>
        <dbReference type="Proteomes" id="UP000214973"/>
    </source>
</evidence>
<proteinExistence type="predicted"/>
<keyword evidence="3" id="KW-0472">Membrane</keyword>
<keyword evidence="6" id="KW-1185">Reference proteome</keyword>
<feature type="domain" description="HTH tetR-type" evidence="4">
    <location>
        <begin position="6"/>
        <end position="66"/>
    </location>
</feature>
<dbReference type="RefSeq" id="WP_095065002.1">
    <property type="nucleotide sequence ID" value="NZ_LT906470.1"/>
</dbReference>
<dbReference type="Proteomes" id="UP000214973">
    <property type="component" value="Chromosome 1"/>
</dbReference>
<dbReference type="AlphaFoldDB" id="A0A239YBA5"/>
<dbReference type="InterPro" id="IPR001647">
    <property type="entry name" value="HTH_TetR"/>
</dbReference>
<evidence type="ECO:0000256" key="2">
    <source>
        <dbReference type="PROSITE-ProRule" id="PRU00335"/>
    </source>
</evidence>
<dbReference type="PROSITE" id="PS50977">
    <property type="entry name" value="HTH_TETR_2"/>
    <property type="match status" value="1"/>
</dbReference>
<evidence type="ECO:0000256" key="1">
    <source>
        <dbReference type="ARBA" id="ARBA00023125"/>
    </source>
</evidence>
<dbReference type="GO" id="GO:0003677">
    <property type="term" value="F:DNA binding"/>
    <property type="evidence" value="ECO:0007669"/>
    <property type="project" value="UniProtKB-UniRule"/>
</dbReference>
<keyword evidence="3" id="KW-1133">Transmembrane helix</keyword>
<evidence type="ECO:0000256" key="3">
    <source>
        <dbReference type="SAM" id="Phobius"/>
    </source>
</evidence>
<sequence>MITRKEMTRMLLKEGLLGCLENHSFESVTVTLLCKTSGITRSTFYLHYSNIMEIVDDLVDDAIAYSNSEMVDNNNLQTIAKTLSAASDSVSLREAYDSIFDRLPLCQRIMRHKKYLPLFLDEQISEYVLQRIIRREKDRQGLVMAEALGVSFDVGVSIFLFLVHGLYAVNKEYKWSQSDEWLEAQKIIFELVYRGLQSK</sequence>
<accession>A0A239YBA5</accession>
<feature type="transmembrane region" description="Helical" evidence="3">
    <location>
        <begin position="141"/>
        <end position="167"/>
    </location>
</feature>
<evidence type="ECO:0000259" key="4">
    <source>
        <dbReference type="PROSITE" id="PS50977"/>
    </source>
</evidence>